<evidence type="ECO:0000256" key="10">
    <source>
        <dbReference type="RuleBase" id="RU003421"/>
    </source>
</evidence>
<feature type="active site" evidence="9">
    <location>
        <position position="264"/>
    </location>
</feature>
<dbReference type="Gene3D" id="3.40.50.1820">
    <property type="entry name" value="alpha/beta hydrolase"/>
    <property type="match status" value="1"/>
</dbReference>
<dbReference type="EC" id="3.4.11.5" evidence="8 10"/>
<accession>A0A1H1RJ70</accession>
<dbReference type="Pfam" id="PF00561">
    <property type="entry name" value="Abhydrolase_1"/>
    <property type="match status" value="1"/>
</dbReference>
<dbReference type="PANTHER" id="PTHR43722">
    <property type="entry name" value="PROLINE IMINOPEPTIDASE"/>
    <property type="match status" value="1"/>
</dbReference>
<evidence type="ECO:0000256" key="1">
    <source>
        <dbReference type="ARBA" id="ARBA00001585"/>
    </source>
</evidence>
<dbReference type="Proteomes" id="UP000198688">
    <property type="component" value="Chromosome I"/>
</dbReference>
<evidence type="ECO:0000256" key="4">
    <source>
        <dbReference type="ARBA" id="ARBA00022438"/>
    </source>
</evidence>
<keyword evidence="7 8" id="KW-0378">Hydrolase</keyword>
<evidence type="ECO:0000256" key="9">
    <source>
        <dbReference type="PIRSR" id="PIRSR006431-1"/>
    </source>
</evidence>
<comment type="subcellular location">
    <subcellularLocation>
        <location evidence="2 8">Cytoplasm</location>
    </subcellularLocation>
</comment>
<dbReference type="NCBIfam" id="TIGR01249">
    <property type="entry name" value="pro_imino_pep_1"/>
    <property type="match status" value="1"/>
</dbReference>
<proteinExistence type="inferred from homology"/>
<dbReference type="InterPro" id="IPR000073">
    <property type="entry name" value="AB_hydrolase_1"/>
</dbReference>
<gene>
    <name evidence="12" type="ORF">SAMN04489716_0601</name>
</gene>
<dbReference type="GO" id="GO:0004177">
    <property type="term" value="F:aminopeptidase activity"/>
    <property type="evidence" value="ECO:0007669"/>
    <property type="project" value="UniProtKB-UniRule"/>
</dbReference>
<dbReference type="EMBL" id="LT629758">
    <property type="protein sequence ID" value="SDS35576.1"/>
    <property type="molecule type" value="Genomic_DNA"/>
</dbReference>
<evidence type="ECO:0000256" key="7">
    <source>
        <dbReference type="ARBA" id="ARBA00022801"/>
    </source>
</evidence>
<evidence type="ECO:0000313" key="13">
    <source>
        <dbReference type="Proteomes" id="UP000198688"/>
    </source>
</evidence>
<dbReference type="SUPFAM" id="SSF53474">
    <property type="entry name" value="alpha/beta-Hydrolases"/>
    <property type="match status" value="1"/>
</dbReference>
<organism evidence="12 13">
    <name type="scientific">Actinoplanes derwentensis</name>
    <dbReference type="NCBI Taxonomy" id="113562"/>
    <lineage>
        <taxon>Bacteria</taxon>
        <taxon>Bacillati</taxon>
        <taxon>Actinomycetota</taxon>
        <taxon>Actinomycetes</taxon>
        <taxon>Micromonosporales</taxon>
        <taxon>Micromonosporaceae</taxon>
        <taxon>Actinoplanes</taxon>
    </lineage>
</organism>
<keyword evidence="13" id="KW-1185">Reference proteome</keyword>
<comment type="similarity">
    <text evidence="3 8 10">Belongs to the peptidase S33 family.</text>
</comment>
<evidence type="ECO:0000259" key="11">
    <source>
        <dbReference type="Pfam" id="PF00561"/>
    </source>
</evidence>
<dbReference type="PANTHER" id="PTHR43722:SF1">
    <property type="entry name" value="PROLINE IMINOPEPTIDASE"/>
    <property type="match status" value="1"/>
</dbReference>
<sequence length="311" mass="34970">MADRVNDRGFLDVGDGHRVYWEDWGNPAGIPVIVLHGGPGAGFSNSHKALFDPERHHVVFHDQRGCGRSTPFGELRHNTTADLIGDVEALRRHFGWADAHVAGGSWGSTLGLLYALAHPGRVRSLLLWSIYLARKFDDYWVMDGPPRFFLPAEWERFISLVPERHRGDSAAIMRYYADRINDEDQTIARRYAMEWTLWEAALTSLIYDPARNERQASADPGVVAVARIEAHYFTQGCFLPENHLLAEVHALSKLPCTVVQGRFDMCTPPVAAHELARAYGAGLDLQWVNAGHLRTDPEMFSALRRAVHALR</sequence>
<dbReference type="STRING" id="113562.SAMN04489716_0601"/>
<evidence type="ECO:0000256" key="3">
    <source>
        <dbReference type="ARBA" id="ARBA00010088"/>
    </source>
</evidence>
<feature type="active site" description="Proton donor" evidence="9">
    <location>
        <position position="292"/>
    </location>
</feature>
<reference evidence="12 13" key="1">
    <citation type="submission" date="2016-10" db="EMBL/GenBank/DDBJ databases">
        <authorList>
            <person name="de Groot N.N."/>
        </authorList>
    </citation>
    <scope>NUCLEOTIDE SEQUENCE [LARGE SCALE GENOMIC DNA]</scope>
    <source>
        <strain evidence="12 13">DSM 43941</strain>
    </source>
</reference>
<evidence type="ECO:0000256" key="6">
    <source>
        <dbReference type="ARBA" id="ARBA00022670"/>
    </source>
</evidence>
<evidence type="ECO:0000256" key="5">
    <source>
        <dbReference type="ARBA" id="ARBA00022490"/>
    </source>
</evidence>
<dbReference type="PIRSF" id="PIRSF006431">
    <property type="entry name" value="Pept_S33"/>
    <property type="match status" value="1"/>
</dbReference>
<feature type="domain" description="AB hydrolase-1" evidence="11">
    <location>
        <begin position="31"/>
        <end position="292"/>
    </location>
</feature>
<name>A0A1H1RJ70_9ACTN</name>
<dbReference type="GO" id="GO:0005737">
    <property type="term" value="C:cytoplasm"/>
    <property type="evidence" value="ECO:0007669"/>
    <property type="project" value="UniProtKB-SubCell"/>
</dbReference>
<keyword evidence="6 8" id="KW-0645">Protease</keyword>
<dbReference type="AlphaFoldDB" id="A0A1H1RJ70"/>
<dbReference type="InterPro" id="IPR002410">
    <property type="entry name" value="Peptidase_S33"/>
</dbReference>
<keyword evidence="4 8" id="KW-0031">Aminopeptidase</keyword>
<dbReference type="PRINTS" id="PR00793">
    <property type="entry name" value="PROAMNOPTASE"/>
</dbReference>
<evidence type="ECO:0000313" key="12">
    <source>
        <dbReference type="EMBL" id="SDS35576.1"/>
    </source>
</evidence>
<feature type="active site" description="Nucleophile" evidence="9">
    <location>
        <position position="105"/>
    </location>
</feature>
<protein>
    <recommendedName>
        <fullName evidence="8 10">Proline iminopeptidase</fullName>
        <shortName evidence="8">PIP</shortName>
        <ecNumber evidence="8 10">3.4.11.5</ecNumber>
    </recommendedName>
    <alternativeName>
        <fullName evidence="8">Prolyl aminopeptidase</fullName>
    </alternativeName>
</protein>
<dbReference type="OrthoDB" id="9796770at2"/>
<dbReference type="GO" id="GO:0006508">
    <property type="term" value="P:proteolysis"/>
    <property type="evidence" value="ECO:0007669"/>
    <property type="project" value="UniProtKB-KW"/>
</dbReference>
<evidence type="ECO:0000256" key="2">
    <source>
        <dbReference type="ARBA" id="ARBA00004496"/>
    </source>
</evidence>
<comment type="catalytic activity">
    <reaction evidence="1 8 10">
        <text>Release of N-terminal proline from a peptide.</text>
        <dbReference type="EC" id="3.4.11.5"/>
    </reaction>
</comment>
<dbReference type="InterPro" id="IPR005944">
    <property type="entry name" value="Pro_iminopeptidase"/>
</dbReference>
<dbReference type="RefSeq" id="WP_092541342.1">
    <property type="nucleotide sequence ID" value="NZ_BOMJ01000016.1"/>
</dbReference>
<dbReference type="InterPro" id="IPR029058">
    <property type="entry name" value="AB_hydrolase_fold"/>
</dbReference>
<evidence type="ECO:0000256" key="8">
    <source>
        <dbReference type="PIRNR" id="PIRNR006431"/>
    </source>
</evidence>
<keyword evidence="5 8" id="KW-0963">Cytoplasm</keyword>